<keyword evidence="15" id="KW-1185">Reference proteome</keyword>
<keyword evidence="4 13" id="KW-0812">Transmembrane</keyword>
<feature type="transmembrane region" description="Helical" evidence="13">
    <location>
        <begin position="27"/>
        <end position="48"/>
    </location>
</feature>
<evidence type="ECO:0000256" key="7">
    <source>
        <dbReference type="ARBA" id="ARBA00022786"/>
    </source>
</evidence>
<organism evidence="14 15">
    <name type="scientific">Ceratopteris richardii</name>
    <name type="common">Triangle waterfern</name>
    <dbReference type="NCBI Taxonomy" id="49495"/>
    <lineage>
        <taxon>Eukaryota</taxon>
        <taxon>Viridiplantae</taxon>
        <taxon>Streptophyta</taxon>
        <taxon>Embryophyta</taxon>
        <taxon>Tracheophyta</taxon>
        <taxon>Polypodiopsida</taxon>
        <taxon>Polypodiidae</taxon>
        <taxon>Polypodiales</taxon>
        <taxon>Pteridineae</taxon>
        <taxon>Pteridaceae</taxon>
        <taxon>Parkerioideae</taxon>
        <taxon>Ceratopteris</taxon>
    </lineage>
</organism>
<evidence type="ECO:0000256" key="8">
    <source>
        <dbReference type="ARBA" id="ARBA00022833"/>
    </source>
</evidence>
<evidence type="ECO:0000313" key="15">
    <source>
        <dbReference type="Proteomes" id="UP000825935"/>
    </source>
</evidence>
<gene>
    <name evidence="14" type="ORF">KP509_10G027700</name>
</gene>
<dbReference type="PANTHER" id="PTHR45768:SF18">
    <property type="entry name" value="RING-H2 FINGER PROTEIN ATL47-RELATED"/>
    <property type="match status" value="1"/>
</dbReference>
<comment type="caution">
    <text evidence="14">The sequence shown here is derived from an EMBL/GenBank/DDBJ whole genome shotgun (WGS) entry which is preliminary data.</text>
</comment>
<evidence type="ECO:0000256" key="9">
    <source>
        <dbReference type="ARBA" id="ARBA00022989"/>
    </source>
</evidence>
<keyword evidence="7" id="KW-0833">Ubl conjugation pathway</keyword>
<sequence length="205" mass="22963">MSDTGTSSTPEFSYSDYDQAYHLNSKIMIIAISVLFLIVFFIICLHIYAKWFWRRAFTVTHGKDSAAEGNNNNNRRPKTRILQQKPTTTTATVTVYMSRNALSALTNSRRMTMAGSFLLAAIASTQCIDMWFFSHSTCPLCKTEVMPRHCSSTQASGTPSSECAAGNQAEYSTEAQRTLLQRMHLLSAEEDDDDDTGKEPPFFLL</sequence>
<evidence type="ECO:0000256" key="6">
    <source>
        <dbReference type="ARBA" id="ARBA00022771"/>
    </source>
</evidence>
<keyword evidence="10 13" id="KW-0472">Membrane</keyword>
<protein>
    <submittedName>
        <fullName evidence="14">Uncharacterized protein</fullName>
    </submittedName>
</protein>
<dbReference type="GO" id="GO:0016740">
    <property type="term" value="F:transferase activity"/>
    <property type="evidence" value="ECO:0007669"/>
    <property type="project" value="UniProtKB-KW"/>
</dbReference>
<dbReference type="AlphaFoldDB" id="A0A8T2TVY4"/>
<evidence type="ECO:0000313" key="14">
    <source>
        <dbReference type="EMBL" id="KAH7427042.1"/>
    </source>
</evidence>
<evidence type="ECO:0000256" key="13">
    <source>
        <dbReference type="SAM" id="Phobius"/>
    </source>
</evidence>
<dbReference type="GO" id="GO:0008270">
    <property type="term" value="F:zinc ion binding"/>
    <property type="evidence" value="ECO:0007669"/>
    <property type="project" value="UniProtKB-KW"/>
</dbReference>
<dbReference type="PANTHER" id="PTHR45768">
    <property type="entry name" value="E3 UBIQUITIN-PROTEIN LIGASE RNF13-LIKE"/>
    <property type="match status" value="1"/>
</dbReference>
<name>A0A8T2TVY4_CERRI</name>
<accession>A0A8T2TVY4</accession>
<evidence type="ECO:0000256" key="2">
    <source>
        <dbReference type="ARBA" id="ARBA00004906"/>
    </source>
</evidence>
<evidence type="ECO:0000256" key="1">
    <source>
        <dbReference type="ARBA" id="ARBA00004167"/>
    </source>
</evidence>
<evidence type="ECO:0000256" key="5">
    <source>
        <dbReference type="ARBA" id="ARBA00022723"/>
    </source>
</evidence>
<feature type="region of interest" description="Disordered" evidence="12">
    <location>
        <begin position="185"/>
        <end position="205"/>
    </location>
</feature>
<keyword evidence="6" id="KW-0863">Zinc-finger</keyword>
<keyword evidence="3" id="KW-0808">Transferase</keyword>
<comment type="pathway">
    <text evidence="2">Protein modification; protein ubiquitination.</text>
</comment>
<proteinExistence type="inferred from homology"/>
<dbReference type="GO" id="GO:0016020">
    <property type="term" value="C:membrane"/>
    <property type="evidence" value="ECO:0007669"/>
    <property type="project" value="UniProtKB-SubCell"/>
</dbReference>
<comment type="subcellular location">
    <subcellularLocation>
        <location evidence="1">Membrane</location>
        <topology evidence="1">Single-pass membrane protein</topology>
    </subcellularLocation>
</comment>
<dbReference type="EMBL" id="CM035415">
    <property type="protein sequence ID" value="KAH7427042.1"/>
    <property type="molecule type" value="Genomic_DNA"/>
</dbReference>
<evidence type="ECO:0000256" key="10">
    <source>
        <dbReference type="ARBA" id="ARBA00023136"/>
    </source>
</evidence>
<reference evidence="14" key="1">
    <citation type="submission" date="2021-08" db="EMBL/GenBank/DDBJ databases">
        <title>WGS assembly of Ceratopteris richardii.</title>
        <authorList>
            <person name="Marchant D.B."/>
            <person name="Chen G."/>
            <person name="Jenkins J."/>
            <person name="Shu S."/>
            <person name="Leebens-Mack J."/>
            <person name="Grimwood J."/>
            <person name="Schmutz J."/>
            <person name="Soltis P."/>
            <person name="Soltis D."/>
            <person name="Chen Z.-H."/>
        </authorList>
    </citation>
    <scope>NUCLEOTIDE SEQUENCE</scope>
    <source>
        <strain evidence="14">Whitten #5841</strain>
        <tissue evidence="14">Leaf</tissue>
    </source>
</reference>
<keyword evidence="5" id="KW-0479">Metal-binding</keyword>
<dbReference type="OrthoDB" id="8062037at2759"/>
<evidence type="ECO:0000256" key="4">
    <source>
        <dbReference type="ARBA" id="ARBA00022692"/>
    </source>
</evidence>
<keyword evidence="8" id="KW-0862">Zinc</keyword>
<evidence type="ECO:0000256" key="11">
    <source>
        <dbReference type="ARBA" id="ARBA00024209"/>
    </source>
</evidence>
<dbReference type="SUPFAM" id="SSF57850">
    <property type="entry name" value="RING/U-box"/>
    <property type="match status" value="1"/>
</dbReference>
<dbReference type="Proteomes" id="UP000825935">
    <property type="component" value="Chromosome 10"/>
</dbReference>
<evidence type="ECO:0000256" key="3">
    <source>
        <dbReference type="ARBA" id="ARBA00022679"/>
    </source>
</evidence>
<comment type="similarity">
    <text evidence="11">Belongs to the RING-type zinc finger family. ATL subfamily.</text>
</comment>
<evidence type="ECO:0000256" key="12">
    <source>
        <dbReference type="SAM" id="MobiDB-lite"/>
    </source>
</evidence>
<keyword evidence="9 13" id="KW-1133">Transmembrane helix</keyword>